<dbReference type="EMBL" id="JARPUR010000001">
    <property type="protein sequence ID" value="KAK4885508.1"/>
    <property type="molecule type" value="Genomic_DNA"/>
</dbReference>
<dbReference type="InterPro" id="IPR038092">
    <property type="entry name" value="PHAX_RNA-binding_sf"/>
</dbReference>
<keyword evidence="6" id="KW-0963">Cytoplasm</keyword>
<evidence type="ECO:0000256" key="7">
    <source>
        <dbReference type="ARBA" id="ARBA00022884"/>
    </source>
</evidence>
<organism evidence="13 14">
    <name type="scientific">Aquatica leii</name>
    <dbReference type="NCBI Taxonomy" id="1421715"/>
    <lineage>
        <taxon>Eukaryota</taxon>
        <taxon>Metazoa</taxon>
        <taxon>Ecdysozoa</taxon>
        <taxon>Arthropoda</taxon>
        <taxon>Hexapoda</taxon>
        <taxon>Insecta</taxon>
        <taxon>Pterygota</taxon>
        <taxon>Neoptera</taxon>
        <taxon>Endopterygota</taxon>
        <taxon>Coleoptera</taxon>
        <taxon>Polyphaga</taxon>
        <taxon>Elateriformia</taxon>
        <taxon>Elateroidea</taxon>
        <taxon>Lampyridae</taxon>
        <taxon>Luciolinae</taxon>
        <taxon>Aquatica</taxon>
    </lineage>
</organism>
<dbReference type="GO" id="GO:0015031">
    <property type="term" value="P:protein transport"/>
    <property type="evidence" value="ECO:0007669"/>
    <property type="project" value="UniProtKB-KW"/>
</dbReference>
<comment type="caution">
    <text evidence="13">The sequence shown here is derived from an EMBL/GenBank/DDBJ whole genome shotgun (WGS) entry which is preliminary data.</text>
</comment>
<gene>
    <name evidence="13" type="ORF">RN001_001779</name>
</gene>
<comment type="subcellular location">
    <subcellularLocation>
        <location evidence="2">Cytoplasm</location>
    </subcellularLocation>
    <subcellularLocation>
        <location evidence="1">Nucleus</location>
    </subcellularLocation>
</comment>
<feature type="region of interest" description="Disordered" evidence="11">
    <location>
        <begin position="309"/>
        <end position="342"/>
    </location>
</feature>
<evidence type="ECO:0000313" key="14">
    <source>
        <dbReference type="Proteomes" id="UP001353858"/>
    </source>
</evidence>
<dbReference type="Pfam" id="PF10258">
    <property type="entry name" value="PHAX_RNA-bd"/>
    <property type="match status" value="1"/>
</dbReference>
<name>A0AAN7SR09_9COLE</name>
<feature type="domain" description="Phosphorylated adapter RNA export protein RNA-binding" evidence="12">
    <location>
        <begin position="177"/>
        <end position="259"/>
    </location>
</feature>
<dbReference type="PANTHER" id="PTHR13135:SF0">
    <property type="entry name" value="PHOSPHORYLATED ADAPTER RNA EXPORT PROTEIN"/>
    <property type="match status" value="1"/>
</dbReference>
<evidence type="ECO:0000256" key="11">
    <source>
        <dbReference type="SAM" id="MobiDB-lite"/>
    </source>
</evidence>
<sequence>MEADINLEEGEIVDNDDDSYTPLERPPTYSSELYKARLPVVEDVESEEEFESTSESDSDEGTKSKRPKLKLKPQAVSSKSNSRKKYDVWSTHVQEDLLLENLVNCDVSQVDRSRTVETYSINHVPFLKNNKRTREDRYNPHLRLPKKSNSDERENGGGTPRTILDAHVTINNTEDEIAKDIANKLCEEKEDLIRTIVTTAGKAKALELFKETQRIEKQGGMMIMNQSRRRTPGGVFLFLVKHDHNLTREQMMTIFNEERVKYKQEVRLKRKLKLQQMKQKISASKLHSDQTLPHLLTRAELCAEGLENQERVPKETLDVKNPPPSPVTDGHDNSTDGMENLTKDTDVTVENSLLSRSIISYADDFIDVGVDMDLL</sequence>
<evidence type="ECO:0000256" key="8">
    <source>
        <dbReference type="ARBA" id="ARBA00022927"/>
    </source>
</evidence>
<evidence type="ECO:0000313" key="13">
    <source>
        <dbReference type="EMBL" id="KAK4885508.1"/>
    </source>
</evidence>
<evidence type="ECO:0000256" key="6">
    <source>
        <dbReference type="ARBA" id="ARBA00022490"/>
    </source>
</evidence>
<dbReference type="GO" id="GO:0005634">
    <property type="term" value="C:nucleus"/>
    <property type="evidence" value="ECO:0007669"/>
    <property type="project" value="UniProtKB-SubCell"/>
</dbReference>
<accession>A0AAN7SR09</accession>
<keyword evidence="7" id="KW-0694">RNA-binding</keyword>
<evidence type="ECO:0000259" key="12">
    <source>
        <dbReference type="Pfam" id="PF10258"/>
    </source>
</evidence>
<evidence type="ECO:0000256" key="3">
    <source>
        <dbReference type="ARBA" id="ARBA00006094"/>
    </source>
</evidence>
<feature type="region of interest" description="Disordered" evidence="11">
    <location>
        <begin position="132"/>
        <end position="162"/>
    </location>
</feature>
<evidence type="ECO:0000256" key="10">
    <source>
        <dbReference type="ARBA" id="ARBA00030834"/>
    </source>
</evidence>
<keyword evidence="8" id="KW-0653">Protein transport</keyword>
<feature type="region of interest" description="Disordered" evidence="11">
    <location>
        <begin position="1"/>
        <end position="85"/>
    </location>
</feature>
<evidence type="ECO:0000256" key="2">
    <source>
        <dbReference type="ARBA" id="ARBA00004496"/>
    </source>
</evidence>
<dbReference type="Gene3D" id="1.10.10.1440">
    <property type="entry name" value="PHAX RNA-binding domain"/>
    <property type="match status" value="1"/>
</dbReference>
<evidence type="ECO:0000256" key="5">
    <source>
        <dbReference type="ARBA" id="ARBA00022448"/>
    </source>
</evidence>
<feature type="compositionally biased region" description="Acidic residues" evidence="11">
    <location>
        <begin position="42"/>
        <end position="59"/>
    </location>
</feature>
<evidence type="ECO:0000256" key="9">
    <source>
        <dbReference type="ARBA" id="ARBA00023242"/>
    </source>
</evidence>
<protein>
    <recommendedName>
        <fullName evidence="4">Phosphorylated adapter RNA export protein</fullName>
    </recommendedName>
    <alternativeName>
        <fullName evidence="10">RNA U small nuclear RNA export adapter protein</fullName>
    </alternativeName>
</protein>
<dbReference type="InterPro" id="IPR039047">
    <property type="entry name" value="PHAX"/>
</dbReference>
<dbReference type="PANTHER" id="PTHR13135">
    <property type="entry name" value="CYTOSOLIC RESINIFERATOXIN BINDING PROTEIN RBP-26"/>
    <property type="match status" value="1"/>
</dbReference>
<proteinExistence type="inferred from homology"/>
<dbReference type="FunFam" id="1.10.10.1440:FF:000001">
    <property type="entry name" value="phosphorylated adapter RNA export protein-like"/>
    <property type="match status" value="1"/>
</dbReference>
<dbReference type="Proteomes" id="UP001353858">
    <property type="component" value="Unassembled WGS sequence"/>
</dbReference>
<keyword evidence="5" id="KW-0813">Transport</keyword>
<feature type="compositionally biased region" description="Basic and acidic residues" evidence="11">
    <location>
        <begin position="309"/>
        <end position="318"/>
    </location>
</feature>
<evidence type="ECO:0000256" key="1">
    <source>
        <dbReference type="ARBA" id="ARBA00004123"/>
    </source>
</evidence>
<keyword evidence="9" id="KW-0539">Nucleus</keyword>
<feature type="compositionally biased region" description="Acidic residues" evidence="11">
    <location>
        <begin position="1"/>
        <end position="19"/>
    </location>
</feature>
<reference evidence="14" key="1">
    <citation type="submission" date="2023-01" db="EMBL/GenBank/DDBJ databases">
        <title>Key to firefly adult light organ development and bioluminescence: homeobox transcription factors regulate luciferase expression and transportation to peroxisome.</title>
        <authorList>
            <person name="Fu X."/>
        </authorList>
    </citation>
    <scope>NUCLEOTIDE SEQUENCE [LARGE SCALE GENOMIC DNA]</scope>
</reference>
<dbReference type="GO" id="GO:0005737">
    <property type="term" value="C:cytoplasm"/>
    <property type="evidence" value="ECO:0007669"/>
    <property type="project" value="UniProtKB-SubCell"/>
</dbReference>
<dbReference type="GO" id="GO:0006408">
    <property type="term" value="P:snRNA export from nucleus"/>
    <property type="evidence" value="ECO:0007669"/>
    <property type="project" value="InterPro"/>
</dbReference>
<keyword evidence="14" id="KW-1185">Reference proteome</keyword>
<dbReference type="AlphaFoldDB" id="A0AAN7SR09"/>
<dbReference type="InterPro" id="IPR019385">
    <property type="entry name" value="PHAX_RNA-binding_domain"/>
</dbReference>
<dbReference type="GO" id="GO:0003723">
    <property type="term" value="F:RNA binding"/>
    <property type="evidence" value="ECO:0007669"/>
    <property type="project" value="UniProtKB-KW"/>
</dbReference>
<evidence type="ECO:0000256" key="4">
    <source>
        <dbReference type="ARBA" id="ARBA00016856"/>
    </source>
</evidence>
<comment type="similarity">
    <text evidence="3">Belongs to the PHAX family.</text>
</comment>